<dbReference type="InterPro" id="IPR003609">
    <property type="entry name" value="Pan_app"/>
</dbReference>
<dbReference type="PROSITE" id="PS50041">
    <property type="entry name" value="C_TYPE_LECTIN_2"/>
    <property type="match status" value="1"/>
</dbReference>
<name>A0A914A1M7_PATMI</name>
<evidence type="ECO:0000313" key="5">
    <source>
        <dbReference type="Proteomes" id="UP000887568"/>
    </source>
</evidence>
<organism evidence="4 5">
    <name type="scientific">Patiria miniata</name>
    <name type="common">Bat star</name>
    <name type="synonym">Asterina miniata</name>
    <dbReference type="NCBI Taxonomy" id="46514"/>
    <lineage>
        <taxon>Eukaryota</taxon>
        <taxon>Metazoa</taxon>
        <taxon>Echinodermata</taxon>
        <taxon>Eleutherozoa</taxon>
        <taxon>Asterozoa</taxon>
        <taxon>Asteroidea</taxon>
        <taxon>Valvatacea</taxon>
        <taxon>Valvatida</taxon>
        <taxon>Asterinidae</taxon>
        <taxon>Patiria</taxon>
    </lineage>
</organism>
<dbReference type="OrthoDB" id="2142683at2759"/>
<evidence type="ECO:0000313" key="4">
    <source>
        <dbReference type="EnsemblMetazoa" id="XP_038057261.1"/>
    </source>
</evidence>
<evidence type="ECO:0000259" key="2">
    <source>
        <dbReference type="PROSITE" id="PS50041"/>
    </source>
</evidence>
<reference evidence="4" key="1">
    <citation type="submission" date="2022-11" db="UniProtKB">
        <authorList>
            <consortium name="EnsemblMetazoa"/>
        </authorList>
    </citation>
    <scope>IDENTIFICATION</scope>
</reference>
<dbReference type="InterPro" id="IPR016186">
    <property type="entry name" value="C-type_lectin-like/link_sf"/>
</dbReference>
<dbReference type="RefSeq" id="XP_038057261.1">
    <property type="nucleotide sequence ID" value="XM_038201333.1"/>
</dbReference>
<evidence type="ECO:0008006" key="6">
    <source>
        <dbReference type="Google" id="ProtNLM"/>
    </source>
</evidence>
<dbReference type="Pfam" id="PF00059">
    <property type="entry name" value="Lectin_C"/>
    <property type="match status" value="1"/>
</dbReference>
<proteinExistence type="predicted"/>
<dbReference type="CDD" id="cd00037">
    <property type="entry name" value="CLECT"/>
    <property type="match status" value="1"/>
</dbReference>
<dbReference type="PROSITE" id="PS50948">
    <property type="entry name" value="PAN"/>
    <property type="match status" value="1"/>
</dbReference>
<evidence type="ECO:0000259" key="3">
    <source>
        <dbReference type="PROSITE" id="PS50948"/>
    </source>
</evidence>
<evidence type="ECO:0000256" key="1">
    <source>
        <dbReference type="SAM" id="SignalP"/>
    </source>
</evidence>
<dbReference type="SUPFAM" id="SSF56436">
    <property type="entry name" value="C-type lectin-like"/>
    <property type="match status" value="1"/>
</dbReference>
<dbReference type="GeneID" id="119728903"/>
<dbReference type="Pfam" id="PF00024">
    <property type="entry name" value="PAN_1"/>
    <property type="match status" value="1"/>
</dbReference>
<feature type="signal peptide" evidence="1">
    <location>
        <begin position="1"/>
        <end position="23"/>
    </location>
</feature>
<dbReference type="InterPro" id="IPR001304">
    <property type="entry name" value="C-type_lectin-like"/>
</dbReference>
<dbReference type="AlphaFoldDB" id="A0A914A1M7"/>
<keyword evidence="5" id="KW-1185">Reference proteome</keyword>
<dbReference type="InterPro" id="IPR050111">
    <property type="entry name" value="C-type_lectin/snaclec_domain"/>
</dbReference>
<dbReference type="Gene3D" id="3.10.100.10">
    <property type="entry name" value="Mannose-Binding Protein A, subunit A"/>
    <property type="match status" value="1"/>
</dbReference>
<feature type="domain" description="C-type lectin" evidence="2">
    <location>
        <begin position="43"/>
        <end position="163"/>
    </location>
</feature>
<protein>
    <recommendedName>
        <fullName evidence="6">C-type lectin domain-containing protein</fullName>
    </recommendedName>
</protein>
<dbReference type="EnsemblMetazoa" id="XM_038201333.1">
    <property type="protein sequence ID" value="XP_038057261.1"/>
    <property type="gene ID" value="LOC119728903"/>
</dbReference>
<keyword evidence="1" id="KW-0732">Signal</keyword>
<feature type="chain" id="PRO_5037678969" description="C-type lectin domain-containing protein" evidence="1">
    <location>
        <begin position="24"/>
        <end position="268"/>
    </location>
</feature>
<dbReference type="Proteomes" id="UP000887568">
    <property type="component" value="Unplaced"/>
</dbReference>
<accession>A0A914A1M7</accession>
<dbReference type="InterPro" id="IPR016187">
    <property type="entry name" value="CTDL_fold"/>
</dbReference>
<sequence>MAFMSGLFAIEVAILSMRALSESDFCPTRCPVKCSCPPEWQLWGNGCYHLTSSKYNWDDAKTACQDLGGKMAAPRSLEELKFMAELARKVYINFYAWIACNDRDVEGIWECDGQEGGEPRLVWADGQPDNGKGDNQDCVHISAHFNDRMDDTGCGVKMKAFCVRQAACTHLLTQPRRYCLSTDTHGRVLNSTCLLDHSIREFITQSVVACGSACAQEPGCRSFNIKKTEDGKKICQLNNSTRSEDKDKFQKTDYFCTMFSEEMCSGLS</sequence>
<dbReference type="SMART" id="SM00034">
    <property type="entry name" value="CLECT"/>
    <property type="match status" value="1"/>
</dbReference>
<dbReference type="PANTHER" id="PTHR22803">
    <property type="entry name" value="MANNOSE, PHOSPHOLIPASE, LECTIN RECEPTOR RELATED"/>
    <property type="match status" value="1"/>
</dbReference>
<feature type="domain" description="Apple" evidence="3">
    <location>
        <begin position="179"/>
        <end position="264"/>
    </location>
</feature>